<dbReference type="InterPro" id="IPR058031">
    <property type="entry name" value="AAA_lid_NorR"/>
</dbReference>
<dbReference type="PANTHER" id="PTHR32071:SF100">
    <property type="entry name" value="RESPONSE REGULATOR PROTEIN PILR"/>
    <property type="match status" value="1"/>
</dbReference>
<evidence type="ECO:0000259" key="6">
    <source>
        <dbReference type="PROSITE" id="PS50045"/>
    </source>
</evidence>
<keyword evidence="4" id="KW-0804">Transcription</keyword>
<dbReference type="InterPro" id="IPR025943">
    <property type="entry name" value="Sigma_54_int_dom_ATP-bd_2"/>
</dbReference>
<dbReference type="AlphaFoldDB" id="A0A517R2R0"/>
<dbReference type="CDD" id="cd00009">
    <property type="entry name" value="AAA"/>
    <property type="match status" value="1"/>
</dbReference>
<dbReference type="PANTHER" id="PTHR32071">
    <property type="entry name" value="TRANSCRIPTIONAL REGULATORY PROTEIN"/>
    <property type="match status" value="1"/>
</dbReference>
<dbReference type="InterPro" id="IPR003593">
    <property type="entry name" value="AAA+_ATPase"/>
</dbReference>
<dbReference type="InterPro" id="IPR002197">
    <property type="entry name" value="HTH_Fis"/>
</dbReference>
<feature type="domain" description="Response regulatory" evidence="7">
    <location>
        <begin position="49"/>
        <end position="163"/>
    </location>
</feature>
<evidence type="ECO:0000256" key="1">
    <source>
        <dbReference type="ARBA" id="ARBA00022741"/>
    </source>
</evidence>
<dbReference type="Pfam" id="PF00072">
    <property type="entry name" value="Response_reg"/>
    <property type="match status" value="1"/>
</dbReference>
<dbReference type="EMBL" id="CP036268">
    <property type="protein sequence ID" value="QDT38165.1"/>
    <property type="molecule type" value="Genomic_DNA"/>
</dbReference>
<dbReference type="CDD" id="cd00156">
    <property type="entry name" value="REC"/>
    <property type="match status" value="1"/>
</dbReference>
<keyword evidence="9" id="KW-1185">Reference proteome</keyword>
<dbReference type="GO" id="GO:0043565">
    <property type="term" value="F:sequence-specific DNA binding"/>
    <property type="evidence" value="ECO:0007669"/>
    <property type="project" value="InterPro"/>
</dbReference>
<dbReference type="Pfam" id="PF02954">
    <property type="entry name" value="HTH_8"/>
    <property type="match status" value="1"/>
</dbReference>
<dbReference type="FunFam" id="3.40.50.300:FF:000006">
    <property type="entry name" value="DNA-binding transcriptional regulator NtrC"/>
    <property type="match status" value="1"/>
</dbReference>
<dbReference type="SUPFAM" id="SSF52172">
    <property type="entry name" value="CheY-like"/>
    <property type="match status" value="1"/>
</dbReference>
<proteinExistence type="predicted"/>
<protein>
    <submittedName>
        <fullName evidence="8">Transcriptional regulatory protein ZraR</fullName>
    </submittedName>
</protein>
<accession>A0A517R2R0</accession>
<dbReference type="InterPro" id="IPR011006">
    <property type="entry name" value="CheY-like_superfamily"/>
</dbReference>
<sequence>MNRVRASPPASAQPSLWQQPFVDQFDRHRANEGLKLTKTADETARHKLRVLFVDDEDAIRNIMSIELPRLGFDVTLCADGAEAIEALNKQSFDAAIIDLRMPNVDGWGVVDHINEVAPETEFVISTGHGDMDEAIHAVRKGAFDFLPKPTKLFEIANVLNQIGEKLALQNKAAALESQIRKVEGPKSDLIGDGPLMAKVKMLIQKIAPTDSTVLILGETGSGKEMVARRIHELSKRADKPFVAVNCGALPENLVESEFFGHRKGAFTGAETARKGLFEVANGGTLFLDELGELDKTMQVKLLRFLESGEIRRVGENESFTVDVRILCATNRDLTEMAAEGEFRDDLIFRINTFEMHLPALRDRQEDIPELARHLIARHLKKSDISDEFISPEAMDILTRHDWSGNVRELANGLEHAVILSDGHTIKPEDLPANILRSARANGAASVPFQVLGDTKTLREIERDVILQTLNRNGGDKPSTAKELGIALKTLYNKLNQYDATQAA</sequence>
<dbReference type="InterPro" id="IPR009057">
    <property type="entry name" value="Homeodomain-like_sf"/>
</dbReference>
<dbReference type="OrthoDB" id="9807827at2"/>
<dbReference type="SUPFAM" id="SSF46689">
    <property type="entry name" value="Homeodomain-like"/>
    <property type="match status" value="1"/>
</dbReference>
<gene>
    <name evidence="8" type="primary">zraR_5</name>
    <name evidence="8" type="ORF">Pan189_25550</name>
</gene>
<dbReference type="PROSITE" id="PS00675">
    <property type="entry name" value="SIGMA54_INTERACT_1"/>
    <property type="match status" value="1"/>
</dbReference>
<dbReference type="SMART" id="SM00382">
    <property type="entry name" value="AAA"/>
    <property type="match status" value="1"/>
</dbReference>
<dbReference type="InterPro" id="IPR025662">
    <property type="entry name" value="Sigma_54_int_dom_ATP-bd_1"/>
</dbReference>
<dbReference type="GO" id="GO:0000160">
    <property type="term" value="P:phosphorelay signal transduction system"/>
    <property type="evidence" value="ECO:0007669"/>
    <property type="project" value="InterPro"/>
</dbReference>
<dbReference type="GO" id="GO:0005524">
    <property type="term" value="F:ATP binding"/>
    <property type="evidence" value="ECO:0007669"/>
    <property type="project" value="UniProtKB-KW"/>
</dbReference>
<keyword evidence="2" id="KW-0067">ATP-binding</keyword>
<dbReference type="PROSITE" id="PS50045">
    <property type="entry name" value="SIGMA54_INTERACT_4"/>
    <property type="match status" value="1"/>
</dbReference>
<keyword evidence="5" id="KW-0597">Phosphoprotein</keyword>
<name>A0A517R2R0_9PLAN</name>
<evidence type="ECO:0000256" key="2">
    <source>
        <dbReference type="ARBA" id="ARBA00022840"/>
    </source>
</evidence>
<dbReference type="InterPro" id="IPR027417">
    <property type="entry name" value="P-loop_NTPase"/>
</dbReference>
<dbReference type="SMART" id="SM00448">
    <property type="entry name" value="REC"/>
    <property type="match status" value="1"/>
</dbReference>
<keyword evidence="1" id="KW-0547">Nucleotide-binding</keyword>
<feature type="domain" description="Sigma-54 factor interaction" evidence="6">
    <location>
        <begin position="189"/>
        <end position="418"/>
    </location>
</feature>
<evidence type="ECO:0000313" key="8">
    <source>
        <dbReference type="EMBL" id="QDT38165.1"/>
    </source>
</evidence>
<dbReference type="PRINTS" id="PR01590">
    <property type="entry name" value="HTHFIS"/>
</dbReference>
<evidence type="ECO:0000259" key="7">
    <source>
        <dbReference type="PROSITE" id="PS50110"/>
    </source>
</evidence>
<dbReference type="GO" id="GO:0006355">
    <property type="term" value="P:regulation of DNA-templated transcription"/>
    <property type="evidence" value="ECO:0007669"/>
    <property type="project" value="InterPro"/>
</dbReference>
<dbReference type="InterPro" id="IPR002078">
    <property type="entry name" value="Sigma_54_int"/>
</dbReference>
<dbReference type="PROSITE" id="PS00676">
    <property type="entry name" value="SIGMA54_INTERACT_2"/>
    <property type="match status" value="1"/>
</dbReference>
<dbReference type="Gene3D" id="1.10.10.60">
    <property type="entry name" value="Homeodomain-like"/>
    <property type="match status" value="1"/>
</dbReference>
<organism evidence="8 9">
    <name type="scientific">Stratiformator vulcanicus</name>
    <dbReference type="NCBI Taxonomy" id="2527980"/>
    <lineage>
        <taxon>Bacteria</taxon>
        <taxon>Pseudomonadati</taxon>
        <taxon>Planctomycetota</taxon>
        <taxon>Planctomycetia</taxon>
        <taxon>Planctomycetales</taxon>
        <taxon>Planctomycetaceae</taxon>
        <taxon>Stratiformator</taxon>
    </lineage>
</organism>
<dbReference type="KEGG" id="svp:Pan189_25550"/>
<feature type="modified residue" description="4-aspartylphosphate" evidence="5">
    <location>
        <position position="98"/>
    </location>
</feature>
<reference evidence="8 9" key="1">
    <citation type="submission" date="2019-02" db="EMBL/GenBank/DDBJ databases">
        <title>Deep-cultivation of Planctomycetes and their phenomic and genomic characterization uncovers novel biology.</title>
        <authorList>
            <person name="Wiegand S."/>
            <person name="Jogler M."/>
            <person name="Boedeker C."/>
            <person name="Pinto D."/>
            <person name="Vollmers J."/>
            <person name="Rivas-Marin E."/>
            <person name="Kohn T."/>
            <person name="Peeters S.H."/>
            <person name="Heuer A."/>
            <person name="Rast P."/>
            <person name="Oberbeckmann S."/>
            <person name="Bunk B."/>
            <person name="Jeske O."/>
            <person name="Meyerdierks A."/>
            <person name="Storesund J.E."/>
            <person name="Kallscheuer N."/>
            <person name="Luecker S."/>
            <person name="Lage O.M."/>
            <person name="Pohl T."/>
            <person name="Merkel B.J."/>
            <person name="Hornburger P."/>
            <person name="Mueller R.-W."/>
            <person name="Bruemmer F."/>
            <person name="Labrenz M."/>
            <person name="Spormann A.M."/>
            <person name="Op den Camp H."/>
            <person name="Overmann J."/>
            <person name="Amann R."/>
            <person name="Jetten M.S.M."/>
            <person name="Mascher T."/>
            <person name="Medema M.H."/>
            <person name="Devos D.P."/>
            <person name="Kaster A.-K."/>
            <person name="Ovreas L."/>
            <person name="Rohde M."/>
            <person name="Galperin M.Y."/>
            <person name="Jogler C."/>
        </authorList>
    </citation>
    <scope>NUCLEOTIDE SEQUENCE [LARGE SCALE GENOMIC DNA]</scope>
    <source>
        <strain evidence="8 9">Pan189</strain>
    </source>
</reference>
<evidence type="ECO:0000313" key="9">
    <source>
        <dbReference type="Proteomes" id="UP000317318"/>
    </source>
</evidence>
<keyword evidence="3" id="KW-0805">Transcription regulation</keyword>
<dbReference type="SUPFAM" id="SSF52540">
    <property type="entry name" value="P-loop containing nucleoside triphosphate hydrolases"/>
    <property type="match status" value="1"/>
</dbReference>
<dbReference type="PROSITE" id="PS50110">
    <property type="entry name" value="RESPONSE_REGULATORY"/>
    <property type="match status" value="1"/>
</dbReference>
<dbReference type="Gene3D" id="3.40.50.300">
    <property type="entry name" value="P-loop containing nucleotide triphosphate hydrolases"/>
    <property type="match status" value="1"/>
</dbReference>
<dbReference type="Gene3D" id="1.10.8.60">
    <property type="match status" value="1"/>
</dbReference>
<dbReference type="Pfam" id="PF25601">
    <property type="entry name" value="AAA_lid_14"/>
    <property type="match status" value="1"/>
</dbReference>
<dbReference type="InterPro" id="IPR001789">
    <property type="entry name" value="Sig_transdc_resp-reg_receiver"/>
</dbReference>
<evidence type="ECO:0000256" key="5">
    <source>
        <dbReference type="PROSITE-ProRule" id="PRU00169"/>
    </source>
</evidence>
<dbReference type="Gene3D" id="3.40.50.2300">
    <property type="match status" value="1"/>
</dbReference>
<evidence type="ECO:0000256" key="3">
    <source>
        <dbReference type="ARBA" id="ARBA00023015"/>
    </source>
</evidence>
<dbReference type="Pfam" id="PF00158">
    <property type="entry name" value="Sigma54_activat"/>
    <property type="match status" value="1"/>
</dbReference>
<evidence type="ECO:0000256" key="4">
    <source>
        <dbReference type="ARBA" id="ARBA00023163"/>
    </source>
</evidence>
<dbReference type="Proteomes" id="UP000317318">
    <property type="component" value="Chromosome"/>
</dbReference>